<protein>
    <recommendedName>
        <fullName evidence="3">Growth hormone-regulated TBC protein 1</fullName>
    </recommendedName>
</protein>
<name>A0A2S2NJL1_SCHGA</name>
<reference evidence="5" key="1">
    <citation type="submission" date="2018-04" db="EMBL/GenBank/DDBJ databases">
        <title>Transcriptome of Schizaphis graminum biotype I.</title>
        <authorList>
            <person name="Scully E.D."/>
            <person name="Geib S.M."/>
            <person name="Palmer N.A."/>
            <person name="Koch K."/>
            <person name="Bradshaw J."/>
            <person name="Heng-Moss T."/>
            <person name="Sarath G."/>
        </authorList>
    </citation>
    <scope>NUCLEOTIDE SEQUENCE</scope>
</reference>
<dbReference type="PANTHER" id="PTHR47219">
    <property type="entry name" value="RAB GTPASE-ACTIVATING PROTEIN 1-LIKE"/>
    <property type="match status" value="1"/>
</dbReference>
<dbReference type="InterPro" id="IPR050302">
    <property type="entry name" value="Rab_GAP_TBC_domain"/>
</dbReference>
<gene>
    <name evidence="5" type="primary">Grtp1</name>
    <name evidence="5" type="ORF">g.119390</name>
</gene>
<dbReference type="PROSITE" id="PS50086">
    <property type="entry name" value="TBC_RABGAP"/>
    <property type="match status" value="1"/>
</dbReference>
<organism evidence="5">
    <name type="scientific">Schizaphis graminum</name>
    <name type="common">Green bug aphid</name>
    <dbReference type="NCBI Taxonomy" id="13262"/>
    <lineage>
        <taxon>Eukaryota</taxon>
        <taxon>Metazoa</taxon>
        <taxon>Ecdysozoa</taxon>
        <taxon>Arthropoda</taxon>
        <taxon>Hexapoda</taxon>
        <taxon>Insecta</taxon>
        <taxon>Pterygota</taxon>
        <taxon>Neoptera</taxon>
        <taxon>Paraneoptera</taxon>
        <taxon>Hemiptera</taxon>
        <taxon>Sternorrhyncha</taxon>
        <taxon>Aphidomorpha</taxon>
        <taxon>Aphidoidea</taxon>
        <taxon>Aphididae</taxon>
        <taxon>Aphidini</taxon>
        <taxon>Schizaphis</taxon>
    </lineage>
</organism>
<dbReference type="Pfam" id="PF00566">
    <property type="entry name" value="RabGAP-TBC"/>
    <property type="match status" value="1"/>
</dbReference>
<dbReference type="GO" id="GO:0031267">
    <property type="term" value="F:small GTPase binding"/>
    <property type="evidence" value="ECO:0007669"/>
    <property type="project" value="TreeGrafter"/>
</dbReference>
<dbReference type="Gene3D" id="1.10.10.750">
    <property type="entry name" value="Ypt/Rab-GAP domain of gyp1p, domain 1"/>
    <property type="match status" value="1"/>
</dbReference>
<dbReference type="SUPFAM" id="SSF47923">
    <property type="entry name" value="Ypt/Rab-GAP domain of gyp1p"/>
    <property type="match status" value="2"/>
</dbReference>
<sequence>MSTSTFSKSDEYGFVRPDDFDYVEYEKFMTVYFTILTKCSMRWSRLLASNPQLKKNAQLKKFVRKGIPLTLRAQTWTSISGVQKLKDKYGPNTYKHMLNKPINEDIRNIITVDVPRTYPDNIYFHPNSENQKTLFRILCAFAACNPDVGYCQGLNYIAGLLLLVTKNEETCFWLLRVLVENKLPDYYSKTMDGVIVDIEVFSRLVKKKFPEVSQHMNDLEMPWALVATKWFICLFSEVLPIETTLRVWDCLFYEGSKVIFRVGLMLVKYYKKDLLECEDIVSLAECFKSIIQRPFPLNCHIFIKQMFSDIGSLPMSLINDLRRQVSAERNADKSTYKNRKG</sequence>
<dbReference type="FunFam" id="1.10.472.80:FF:000029">
    <property type="entry name" value="Growth hormone-regulated TBC protein 1"/>
    <property type="match status" value="1"/>
</dbReference>
<dbReference type="InterPro" id="IPR000195">
    <property type="entry name" value="Rab-GAP-TBC_dom"/>
</dbReference>
<dbReference type="Gene3D" id="1.10.8.270">
    <property type="entry name" value="putative rabgap domain of human tbc1 domain family member 14 like domains"/>
    <property type="match status" value="1"/>
</dbReference>
<dbReference type="EMBL" id="GGMR01004347">
    <property type="protein sequence ID" value="MBY16966.1"/>
    <property type="molecule type" value="Transcribed_RNA"/>
</dbReference>
<evidence type="ECO:0000256" key="2">
    <source>
        <dbReference type="ARBA" id="ARBA00043879"/>
    </source>
</evidence>
<dbReference type="Gene3D" id="1.10.472.80">
    <property type="entry name" value="Ypt/Rab-GAP domain of gyp1p, domain 3"/>
    <property type="match status" value="1"/>
</dbReference>
<accession>A0A2S2NJL1</accession>
<evidence type="ECO:0000256" key="3">
    <source>
        <dbReference type="ARBA" id="ARBA00070878"/>
    </source>
</evidence>
<dbReference type="GO" id="GO:0005096">
    <property type="term" value="F:GTPase activator activity"/>
    <property type="evidence" value="ECO:0007669"/>
    <property type="project" value="UniProtKB-KW"/>
</dbReference>
<dbReference type="SMART" id="SM00164">
    <property type="entry name" value="TBC"/>
    <property type="match status" value="1"/>
</dbReference>
<dbReference type="FunFam" id="1.10.8.270:FF:000016">
    <property type="entry name" value="TBC1 domain family member 2A"/>
    <property type="match status" value="1"/>
</dbReference>
<evidence type="ECO:0000259" key="4">
    <source>
        <dbReference type="PROSITE" id="PS50086"/>
    </source>
</evidence>
<proteinExistence type="predicted"/>
<evidence type="ECO:0000256" key="1">
    <source>
        <dbReference type="ARBA" id="ARBA00022468"/>
    </source>
</evidence>
<keyword evidence="1" id="KW-0343">GTPase activation</keyword>
<dbReference type="AlphaFoldDB" id="A0A2S2NJL1"/>
<feature type="domain" description="Rab-GAP TBC" evidence="4">
    <location>
        <begin position="66"/>
        <end position="255"/>
    </location>
</feature>
<evidence type="ECO:0000313" key="5">
    <source>
        <dbReference type="EMBL" id="MBY16966.1"/>
    </source>
</evidence>
<dbReference type="InterPro" id="IPR035969">
    <property type="entry name" value="Rab-GAP_TBC_sf"/>
</dbReference>
<dbReference type="PANTHER" id="PTHR47219:SF10">
    <property type="entry name" value="GROWTH HORMONE-REGULATED TBC PROTEIN 1"/>
    <property type="match status" value="1"/>
</dbReference>
<comment type="function">
    <text evidence="2">May act as a GTPase-activating protein for Rab family protein(s).</text>
</comment>